<evidence type="ECO:0008006" key="3">
    <source>
        <dbReference type="Google" id="ProtNLM"/>
    </source>
</evidence>
<dbReference type="InterPro" id="IPR029063">
    <property type="entry name" value="SAM-dependent_MTases_sf"/>
</dbReference>
<gene>
    <name evidence="1" type="ORF">BSK56_10205</name>
</gene>
<comment type="caution">
    <text evidence="1">The sequence shown here is derived from an EMBL/GenBank/DDBJ whole genome shotgun (WGS) entry which is preliminary data.</text>
</comment>
<name>A0ABX3HIP9_PAEBO</name>
<proteinExistence type="predicted"/>
<dbReference type="Gene3D" id="3.40.50.150">
    <property type="entry name" value="Vaccinia Virus protein VP39"/>
    <property type="match status" value="1"/>
</dbReference>
<protein>
    <recommendedName>
        <fullName evidence="3">Methyltransferase type 11 domain-containing protein</fullName>
    </recommendedName>
</protein>
<keyword evidence="2" id="KW-1185">Reference proteome</keyword>
<accession>A0ABX3HIP9</accession>
<dbReference type="EMBL" id="MPTB01000010">
    <property type="protein sequence ID" value="OMD49186.1"/>
    <property type="molecule type" value="Genomic_DNA"/>
</dbReference>
<reference evidence="1 2" key="1">
    <citation type="submission" date="2016-10" db="EMBL/GenBank/DDBJ databases">
        <title>Paenibacillus species isolates.</title>
        <authorList>
            <person name="Beno S.M."/>
        </authorList>
    </citation>
    <scope>NUCLEOTIDE SEQUENCE [LARGE SCALE GENOMIC DNA]</scope>
    <source>
        <strain evidence="1 2">FSL H7-0744</strain>
    </source>
</reference>
<dbReference type="SUPFAM" id="SSF53335">
    <property type="entry name" value="S-adenosyl-L-methionine-dependent methyltransferases"/>
    <property type="match status" value="1"/>
</dbReference>
<sequence>MKVVGKVSSEEHLNNIQVLMGNKDYTLNFEDRSLDMIMYYDILHGNGTHRFTLYEEAKRTLKPDAILSILPFHLSNFRDQEGKKKTYNYKKIIDEVLEFGFSVQQDQTKMGIHFEKYHSSYYIDKGCVEFEALERAEILNFRKNS</sequence>
<evidence type="ECO:0000313" key="2">
    <source>
        <dbReference type="Proteomes" id="UP000187412"/>
    </source>
</evidence>
<evidence type="ECO:0000313" key="1">
    <source>
        <dbReference type="EMBL" id="OMD49186.1"/>
    </source>
</evidence>
<organism evidence="1 2">
    <name type="scientific">Paenibacillus borealis</name>
    <dbReference type="NCBI Taxonomy" id="160799"/>
    <lineage>
        <taxon>Bacteria</taxon>
        <taxon>Bacillati</taxon>
        <taxon>Bacillota</taxon>
        <taxon>Bacilli</taxon>
        <taxon>Bacillales</taxon>
        <taxon>Paenibacillaceae</taxon>
        <taxon>Paenibacillus</taxon>
    </lineage>
</organism>
<dbReference type="Proteomes" id="UP000187412">
    <property type="component" value="Unassembled WGS sequence"/>
</dbReference>